<dbReference type="AlphaFoldDB" id="A0AB38BL58"/>
<gene>
    <name evidence="2" type="ORF">SAMN04488507_106110</name>
    <name evidence="1" type="ORF">TFLO_1767</name>
</gene>
<evidence type="ECO:0000313" key="3">
    <source>
        <dbReference type="Proteomes" id="UP000195947"/>
    </source>
</evidence>
<evidence type="ECO:0000313" key="4">
    <source>
        <dbReference type="Proteomes" id="UP000199686"/>
    </source>
</evidence>
<dbReference type="EMBL" id="FOQC01000061">
    <property type="protein sequence ID" value="SFI15223.1"/>
    <property type="molecule type" value="Genomic_DNA"/>
</dbReference>
<keyword evidence="3" id="KW-1185">Reference proteome</keyword>
<protein>
    <submittedName>
        <fullName evidence="2">Uncharacterized protein</fullName>
    </submittedName>
</protein>
<proteinExistence type="predicted"/>
<evidence type="ECO:0000313" key="2">
    <source>
        <dbReference type="EMBL" id="SFI15223.1"/>
    </source>
</evidence>
<sequence>MQLITKVLSVSLIENKFDLRKIPSPNKDGELTIGLGYSINGLKMNEEGVYQTNVLFVMLLGDDDNKHEVILSSLPVNLDKENSYLYLNFKVTFEARDSINSYITEDTPINIEDKFSDELFIILEPFFRESITNLFSKAEFPLPPIPYHFWRKS</sequence>
<dbReference type="Proteomes" id="UP000199686">
    <property type="component" value="Unassembled WGS sequence"/>
</dbReference>
<dbReference type="EMBL" id="FJMZ01000019">
    <property type="protein sequence ID" value="SBO15746.1"/>
    <property type="molecule type" value="Genomic_DNA"/>
</dbReference>
<accession>A0AB38BL58</accession>
<dbReference type="Proteomes" id="UP000195947">
    <property type="component" value="Unassembled WGS sequence"/>
</dbReference>
<comment type="caution">
    <text evidence="2">The sequence shown here is derived from an EMBL/GenBank/DDBJ whole genome shotgun (WGS) entry which is preliminary data.</text>
</comment>
<reference evidence="1 3" key="1">
    <citation type="submission" date="2016-02" db="EMBL/GenBank/DDBJ databases">
        <authorList>
            <person name="Strepis N."/>
        </authorList>
    </citation>
    <scope>NUCLEOTIDE SEQUENCE [LARGE SCALE GENOMIC DNA]</scope>
    <source>
        <strain evidence="1">Trichococcus flocculiformis</strain>
    </source>
</reference>
<dbReference type="RefSeq" id="WP_086989199.1">
    <property type="nucleotide sequence ID" value="NZ_FJMZ01000019.1"/>
</dbReference>
<reference evidence="2 4" key="2">
    <citation type="submission" date="2016-10" db="EMBL/GenBank/DDBJ databases">
        <authorList>
            <person name="Varghese N."/>
            <person name="Submissions S."/>
        </authorList>
    </citation>
    <scope>NUCLEOTIDE SEQUENCE [LARGE SCALE GENOMIC DNA]</scope>
    <source>
        <strain evidence="2 4">DSM 2094</strain>
    </source>
</reference>
<evidence type="ECO:0000313" key="1">
    <source>
        <dbReference type="EMBL" id="SBO15746.1"/>
    </source>
</evidence>
<name>A0AB38BL58_9LACT</name>
<organism evidence="2 4">
    <name type="scientific">Trichococcus flocculiformis</name>
    <dbReference type="NCBI Taxonomy" id="82803"/>
    <lineage>
        <taxon>Bacteria</taxon>
        <taxon>Bacillati</taxon>
        <taxon>Bacillota</taxon>
        <taxon>Bacilli</taxon>
        <taxon>Lactobacillales</taxon>
        <taxon>Carnobacteriaceae</taxon>
        <taxon>Trichococcus</taxon>
    </lineage>
</organism>